<dbReference type="Gene3D" id="1.20.1250.20">
    <property type="entry name" value="MFS general substrate transporter like domains"/>
    <property type="match status" value="1"/>
</dbReference>
<dbReference type="PANTHER" id="PTHR23523">
    <property type="match status" value="1"/>
</dbReference>
<name>A0A8J2YM85_9BACL</name>
<keyword evidence="2" id="KW-1133">Transmembrane helix</keyword>
<dbReference type="EMBL" id="BMIR01000020">
    <property type="protein sequence ID" value="GGE51773.1"/>
    <property type="molecule type" value="Genomic_DNA"/>
</dbReference>
<dbReference type="GO" id="GO:0022857">
    <property type="term" value="F:transmembrane transporter activity"/>
    <property type="evidence" value="ECO:0007669"/>
    <property type="project" value="InterPro"/>
</dbReference>
<reference evidence="3" key="2">
    <citation type="submission" date="2020-09" db="EMBL/GenBank/DDBJ databases">
        <authorList>
            <person name="Sun Q."/>
            <person name="Zhou Y."/>
        </authorList>
    </citation>
    <scope>NUCLEOTIDE SEQUENCE</scope>
    <source>
        <strain evidence="3">CGMCC 1.15371</strain>
    </source>
</reference>
<comment type="subcellular location">
    <subcellularLocation>
        <location evidence="1">Cell membrane</location>
        <topology evidence="1">Multi-pass membrane protein</topology>
    </subcellularLocation>
</comment>
<feature type="transmembrane region" description="Helical" evidence="2">
    <location>
        <begin position="62"/>
        <end position="80"/>
    </location>
</feature>
<protein>
    <recommendedName>
        <fullName evidence="5">MFS transporter</fullName>
    </recommendedName>
</protein>
<evidence type="ECO:0000313" key="3">
    <source>
        <dbReference type="EMBL" id="GGE51773.1"/>
    </source>
</evidence>
<keyword evidence="4" id="KW-1185">Reference proteome</keyword>
<dbReference type="Pfam" id="PF07690">
    <property type="entry name" value="MFS_1"/>
    <property type="match status" value="1"/>
</dbReference>
<evidence type="ECO:0008006" key="5">
    <source>
        <dbReference type="Google" id="ProtNLM"/>
    </source>
</evidence>
<evidence type="ECO:0000313" key="4">
    <source>
        <dbReference type="Proteomes" id="UP000628775"/>
    </source>
</evidence>
<dbReference type="PANTHER" id="PTHR23523:SF2">
    <property type="entry name" value="2-NITROIMIDAZOLE TRANSPORTER"/>
    <property type="match status" value="1"/>
</dbReference>
<gene>
    <name evidence="3" type="ORF">GCM10011391_33210</name>
</gene>
<keyword evidence="2" id="KW-0472">Membrane</keyword>
<feature type="transmembrane region" description="Helical" evidence="2">
    <location>
        <begin position="117"/>
        <end position="139"/>
    </location>
</feature>
<dbReference type="AlphaFoldDB" id="A0A8J2YM85"/>
<proteinExistence type="predicted"/>
<accession>A0A8J2YM85</accession>
<feature type="transmembrane region" description="Helical" evidence="2">
    <location>
        <begin position="151"/>
        <end position="170"/>
    </location>
</feature>
<keyword evidence="2" id="KW-0812">Transmembrane</keyword>
<dbReference type="InterPro" id="IPR052524">
    <property type="entry name" value="MFS_Cyanate_Porter"/>
</dbReference>
<dbReference type="Proteomes" id="UP000628775">
    <property type="component" value="Unassembled WGS sequence"/>
</dbReference>
<dbReference type="GO" id="GO:0005886">
    <property type="term" value="C:plasma membrane"/>
    <property type="evidence" value="ECO:0007669"/>
    <property type="project" value="UniProtKB-SubCell"/>
</dbReference>
<evidence type="ECO:0000256" key="1">
    <source>
        <dbReference type="ARBA" id="ARBA00004651"/>
    </source>
</evidence>
<feature type="transmembrane region" description="Helical" evidence="2">
    <location>
        <begin position="30"/>
        <end position="50"/>
    </location>
</feature>
<organism evidence="3 4">
    <name type="scientific">Pullulanibacillus camelliae</name>
    <dbReference type="NCBI Taxonomy" id="1707096"/>
    <lineage>
        <taxon>Bacteria</taxon>
        <taxon>Bacillati</taxon>
        <taxon>Bacillota</taxon>
        <taxon>Bacilli</taxon>
        <taxon>Bacillales</taxon>
        <taxon>Sporolactobacillaceae</taxon>
        <taxon>Pullulanibacillus</taxon>
    </lineage>
</organism>
<evidence type="ECO:0000256" key="2">
    <source>
        <dbReference type="SAM" id="Phobius"/>
    </source>
</evidence>
<feature type="transmembrane region" description="Helical" evidence="2">
    <location>
        <begin position="86"/>
        <end position="105"/>
    </location>
</feature>
<dbReference type="InterPro" id="IPR036259">
    <property type="entry name" value="MFS_trans_sf"/>
</dbReference>
<comment type="caution">
    <text evidence="3">The sequence shown here is derived from an EMBL/GenBank/DDBJ whole genome shotgun (WGS) entry which is preliminary data.</text>
</comment>
<reference evidence="3" key="1">
    <citation type="journal article" date="2014" name="Int. J. Syst. Evol. Microbiol.">
        <title>Complete genome sequence of Corynebacterium casei LMG S-19264T (=DSM 44701T), isolated from a smear-ripened cheese.</title>
        <authorList>
            <consortium name="US DOE Joint Genome Institute (JGI-PGF)"/>
            <person name="Walter F."/>
            <person name="Albersmeier A."/>
            <person name="Kalinowski J."/>
            <person name="Ruckert C."/>
        </authorList>
    </citation>
    <scope>NUCLEOTIDE SEQUENCE</scope>
    <source>
        <strain evidence="3">CGMCC 1.15371</strain>
    </source>
</reference>
<sequence length="181" mass="19853">MLIFGLQSGIFYCISTWLAPVAQTMGFSEAQSGTLITLFTVVQMLCSFFIPSFADLYKNEKAWLMGSTLFVLLGLVFIVFNLLNPWIATILIAIGLGGLFPLSLAMPLNAVASSSEASAWTAMMQGFGYILGGMIPMIAGLTRDLITYDKQIFVLMIVLCLILCGALLSWRKKQPVHHDEN</sequence>
<dbReference type="SUPFAM" id="SSF103473">
    <property type="entry name" value="MFS general substrate transporter"/>
    <property type="match status" value="1"/>
</dbReference>
<dbReference type="InterPro" id="IPR011701">
    <property type="entry name" value="MFS"/>
</dbReference>